<reference evidence="3 4" key="1">
    <citation type="submission" date="2014-03" db="EMBL/GenBank/DDBJ databases">
        <title>Genome sequence of Clostridium litorale W6, DSM 5388.</title>
        <authorList>
            <person name="Poehlein A."/>
            <person name="Jagirdar A."/>
            <person name="Khonsari B."/>
            <person name="Chibani C.M."/>
            <person name="Gutierrez Gutierrez D.A."/>
            <person name="Davydova E."/>
            <person name="Alghaithi H.S."/>
            <person name="Nair K.P."/>
            <person name="Dhamotharan K."/>
            <person name="Chandran L."/>
            <person name="G W."/>
            <person name="Daniel R."/>
        </authorList>
    </citation>
    <scope>NUCLEOTIDE SEQUENCE [LARGE SCALE GENOMIC DNA]</scope>
    <source>
        <strain evidence="3 4">W6</strain>
    </source>
</reference>
<dbReference type="EMBL" id="JJMM01000004">
    <property type="protein sequence ID" value="KDR96342.1"/>
    <property type="molecule type" value="Genomic_DNA"/>
</dbReference>
<protein>
    <recommendedName>
        <fullName evidence="2">Regulatory protein YycH-like domain-containing protein</fullName>
    </recommendedName>
</protein>
<evidence type="ECO:0000259" key="2">
    <source>
        <dbReference type="Pfam" id="PF09648"/>
    </source>
</evidence>
<keyword evidence="1" id="KW-0812">Transmembrane</keyword>
<keyword evidence="4" id="KW-1185">Reference proteome</keyword>
<dbReference type="OrthoDB" id="2388036at2"/>
<evidence type="ECO:0000313" key="3">
    <source>
        <dbReference type="EMBL" id="KDR96342.1"/>
    </source>
</evidence>
<dbReference type="GO" id="GO:0016020">
    <property type="term" value="C:membrane"/>
    <property type="evidence" value="ECO:0007669"/>
    <property type="project" value="InterPro"/>
</dbReference>
<feature type="transmembrane region" description="Helical" evidence="1">
    <location>
        <begin position="6"/>
        <end position="26"/>
    </location>
</feature>
<gene>
    <name evidence="3" type="ORF">CLIT_4c01790</name>
</gene>
<organism evidence="3 4">
    <name type="scientific">Peptoclostridium litorale DSM 5388</name>
    <dbReference type="NCBI Taxonomy" id="1121324"/>
    <lineage>
        <taxon>Bacteria</taxon>
        <taxon>Bacillati</taxon>
        <taxon>Bacillota</taxon>
        <taxon>Clostridia</taxon>
        <taxon>Peptostreptococcales</taxon>
        <taxon>Peptoclostridiaceae</taxon>
        <taxon>Peptoclostridium</taxon>
    </lineage>
</organism>
<dbReference type="STRING" id="1121324.CLIT_4c01790"/>
<dbReference type="Proteomes" id="UP000027946">
    <property type="component" value="Unassembled WGS sequence"/>
</dbReference>
<name>A0A069RQ88_PEPLI</name>
<keyword evidence="1" id="KW-0472">Membrane</keyword>
<dbReference type="eggNOG" id="COG4853">
    <property type="taxonomic scope" value="Bacteria"/>
</dbReference>
<feature type="domain" description="Regulatory protein YycH-like" evidence="2">
    <location>
        <begin position="44"/>
        <end position="258"/>
    </location>
</feature>
<dbReference type="Pfam" id="PF09648">
    <property type="entry name" value="YycI"/>
    <property type="match status" value="1"/>
</dbReference>
<dbReference type="Gene3D" id="2.40.128.690">
    <property type="entry name" value="YycH protein, domain 3-like"/>
    <property type="match status" value="1"/>
</dbReference>
<keyword evidence="1" id="KW-1133">Transmembrane helix</keyword>
<proteinExistence type="predicted"/>
<dbReference type="InterPro" id="IPR018604">
    <property type="entry name" value="YycI-like"/>
</dbReference>
<evidence type="ECO:0000256" key="1">
    <source>
        <dbReference type="SAM" id="Phobius"/>
    </source>
</evidence>
<dbReference type="AlphaFoldDB" id="A0A069RQ88"/>
<sequence length="261" mass="30112">MDWAKSKVVLIIAFLVTNVFLGYNLYANSSRDIPKSFEGSDYREYVDSLLQKKDVVLDAKLPEKLPRLGPVTIKYEFVDSEIFKELLTGKNADLDVVNGKKLLIVVKDEHIGYDDQAAKDYSEEFIKKYSLDKGNMMLKHVKKDGNAIEVTYSSRYGEYFLEKSYMKFYFYPNGDVRIERLWMDAVDGNFQRKEVITPLEAVVKLYAQLDEGSIIEDVRLGYYFNLGEDMKIRNTKTAKAFPAWRITLSDGTEKYVSALDL</sequence>
<accession>A0A069RQ88</accession>
<dbReference type="RefSeq" id="WP_038262183.1">
    <property type="nucleotide sequence ID" value="NZ_FSRH01000013.1"/>
</dbReference>
<evidence type="ECO:0000313" key="4">
    <source>
        <dbReference type="Proteomes" id="UP000027946"/>
    </source>
</evidence>
<comment type="caution">
    <text evidence="3">The sequence shown here is derived from an EMBL/GenBank/DDBJ whole genome shotgun (WGS) entry which is preliminary data.</text>
</comment>